<evidence type="ECO:0000256" key="1">
    <source>
        <dbReference type="SAM" id="MobiDB-lite"/>
    </source>
</evidence>
<accession>A0A4V2VD62</accession>
<dbReference type="AlphaFoldDB" id="A0A4V2VD62"/>
<organism evidence="2 3">
    <name type="scientific">Rhizobium azibense</name>
    <dbReference type="NCBI Taxonomy" id="1136135"/>
    <lineage>
        <taxon>Bacteria</taxon>
        <taxon>Pseudomonadati</taxon>
        <taxon>Pseudomonadota</taxon>
        <taxon>Alphaproteobacteria</taxon>
        <taxon>Hyphomicrobiales</taxon>
        <taxon>Rhizobiaceae</taxon>
        <taxon>Rhizobium/Agrobacterium group</taxon>
        <taxon>Rhizobium</taxon>
    </lineage>
</organism>
<gene>
    <name evidence="2" type="ORF">EV129_12760</name>
</gene>
<feature type="region of interest" description="Disordered" evidence="1">
    <location>
        <begin position="1"/>
        <end position="23"/>
    </location>
</feature>
<name>A0A4V2VD62_9HYPH</name>
<evidence type="ECO:0000313" key="3">
    <source>
        <dbReference type="Proteomes" id="UP000295507"/>
    </source>
</evidence>
<comment type="caution">
    <text evidence="2">The sequence shown here is derived from an EMBL/GenBank/DDBJ whole genome shotgun (WGS) entry which is preliminary data.</text>
</comment>
<feature type="non-terminal residue" evidence="2">
    <location>
        <position position="1"/>
    </location>
</feature>
<dbReference type="Proteomes" id="UP000295507">
    <property type="component" value="Unassembled WGS sequence"/>
</dbReference>
<sequence length="231" mass="25556">QSARCGSLISLRPNVGKHGHQPRPTPLPWTRSCLRETCRVCWRKVPAGHSFESCSNRPVGPLPPPPFHQPVGNVLQVFDHTMRTSQGCSMPVISPAEDVAPSKTENAACRIRSCLRRLDGQTLGDAKRHLQNYDALSASRSLIRQARGIALHLSSLPQAIELGRQGNARFQCTFPLSRAISAVVLPSESHLKDAVWSGQRPYVALVCIFISFWNHVCEGTEDKLHLPFETI</sequence>
<reference evidence="2 3" key="1">
    <citation type="submission" date="2019-03" db="EMBL/GenBank/DDBJ databases">
        <title>Genomic Encyclopedia of Type Strains, Phase IV (KMG-V): Genome sequencing to study the core and pangenomes of soil and plant-associated prokaryotes.</title>
        <authorList>
            <person name="Whitman W."/>
        </authorList>
    </citation>
    <scope>NUCLEOTIDE SEQUENCE [LARGE SCALE GENOMIC DNA]</scope>
    <source>
        <strain evidence="2 3">IE4868</strain>
    </source>
</reference>
<proteinExistence type="predicted"/>
<evidence type="ECO:0000313" key="2">
    <source>
        <dbReference type="EMBL" id="TCU31505.1"/>
    </source>
</evidence>
<dbReference type="EMBL" id="SMBK01000027">
    <property type="protein sequence ID" value="TCU31505.1"/>
    <property type="molecule type" value="Genomic_DNA"/>
</dbReference>
<protein>
    <submittedName>
        <fullName evidence="2">Uncharacterized protein</fullName>
    </submittedName>
</protein>